<dbReference type="EMBL" id="BARU01006192">
    <property type="protein sequence ID" value="GAH45888.1"/>
    <property type="molecule type" value="Genomic_DNA"/>
</dbReference>
<sequence length="63" mass="7631">MKIFNSDCIYHHHILSYIDKIISRLSDAIRLDHEIKADPYENVARIKIAEDIKKYIEVRKRYK</sequence>
<gene>
    <name evidence="1" type="ORF">S03H2_12156</name>
</gene>
<reference evidence="1" key="1">
    <citation type="journal article" date="2014" name="Front. Microbiol.">
        <title>High frequency of phylogenetically diverse reductive dehalogenase-homologous genes in deep subseafloor sedimentary metagenomes.</title>
        <authorList>
            <person name="Kawai M."/>
            <person name="Futagami T."/>
            <person name="Toyoda A."/>
            <person name="Takaki Y."/>
            <person name="Nishi S."/>
            <person name="Hori S."/>
            <person name="Arai W."/>
            <person name="Tsubouchi T."/>
            <person name="Morono Y."/>
            <person name="Uchiyama I."/>
            <person name="Ito T."/>
            <person name="Fujiyama A."/>
            <person name="Inagaki F."/>
            <person name="Takami H."/>
        </authorList>
    </citation>
    <scope>NUCLEOTIDE SEQUENCE</scope>
    <source>
        <strain evidence="1">Expedition CK06-06</strain>
    </source>
</reference>
<name>X1HKP5_9ZZZZ</name>
<accession>X1HKP5</accession>
<comment type="caution">
    <text evidence="1">The sequence shown here is derived from an EMBL/GenBank/DDBJ whole genome shotgun (WGS) entry which is preliminary data.</text>
</comment>
<organism evidence="1">
    <name type="scientific">marine sediment metagenome</name>
    <dbReference type="NCBI Taxonomy" id="412755"/>
    <lineage>
        <taxon>unclassified sequences</taxon>
        <taxon>metagenomes</taxon>
        <taxon>ecological metagenomes</taxon>
    </lineage>
</organism>
<evidence type="ECO:0000313" key="1">
    <source>
        <dbReference type="EMBL" id="GAH45888.1"/>
    </source>
</evidence>
<dbReference type="AlphaFoldDB" id="X1HKP5"/>
<proteinExistence type="predicted"/>
<protein>
    <submittedName>
        <fullName evidence="1">Uncharacterized protein</fullName>
    </submittedName>
</protein>